<dbReference type="GeneID" id="301552809"/>
<feature type="region of interest" description="Disordered" evidence="1">
    <location>
        <begin position="8"/>
        <end position="38"/>
    </location>
</feature>
<reference evidence="2 3" key="1">
    <citation type="submission" date="2016-08" db="EMBL/GenBank/DDBJ databases">
        <title>Complete genome sequence of Flavobacterium johnsoniae strain GSE09, a volatile-producing biocontrol agent isolated from cucumber (Cucumis sativus).</title>
        <authorList>
            <person name="Jeong J.-J."/>
            <person name="Oh J.Y."/>
            <person name="Jim Y.J."/>
            <person name="Sang M.K."/>
            <person name="Kim K.D."/>
        </authorList>
    </citation>
    <scope>NUCLEOTIDE SEQUENCE [LARGE SCALE GENOMIC DNA]</scope>
    <source>
        <strain evidence="2 3">GSE09</strain>
    </source>
</reference>
<gene>
    <name evidence="2" type="ORF">BB050_03979</name>
</gene>
<dbReference type="Proteomes" id="UP000093276">
    <property type="component" value="Chromosome"/>
</dbReference>
<evidence type="ECO:0000313" key="2">
    <source>
        <dbReference type="EMBL" id="AOC97057.1"/>
    </source>
</evidence>
<evidence type="ECO:0000313" key="3">
    <source>
        <dbReference type="Proteomes" id="UP000093276"/>
    </source>
</evidence>
<feature type="compositionally biased region" description="Low complexity" evidence="1">
    <location>
        <begin position="17"/>
        <end position="32"/>
    </location>
</feature>
<protein>
    <submittedName>
        <fullName evidence="2">Uncharacterized protein</fullName>
    </submittedName>
</protein>
<sequence length="55" mass="6065">MPIEIKELHIKINVNESPSSGAKPASPSSSSSAEKDNLAECVEQVMKIIERKKER</sequence>
<dbReference type="AlphaFoldDB" id="A0AAC9D331"/>
<evidence type="ECO:0000256" key="1">
    <source>
        <dbReference type="SAM" id="MobiDB-lite"/>
    </source>
</evidence>
<dbReference type="RefSeq" id="WP_164085598.1">
    <property type="nucleotide sequence ID" value="NZ_CP016907.1"/>
</dbReference>
<dbReference type="EMBL" id="CP016907">
    <property type="protein sequence ID" value="AOC97057.1"/>
    <property type="molecule type" value="Genomic_DNA"/>
</dbReference>
<organism evidence="2 3">
    <name type="scientific">Flavobacterium anhuiense</name>
    <dbReference type="NCBI Taxonomy" id="459526"/>
    <lineage>
        <taxon>Bacteria</taxon>
        <taxon>Pseudomonadati</taxon>
        <taxon>Bacteroidota</taxon>
        <taxon>Flavobacteriia</taxon>
        <taxon>Flavobacteriales</taxon>
        <taxon>Flavobacteriaceae</taxon>
        <taxon>Flavobacterium</taxon>
    </lineage>
</organism>
<dbReference type="InterPro" id="IPR045459">
    <property type="entry name" value="DUF5908"/>
</dbReference>
<dbReference type="KEGG" id="fjg:BB050_03979"/>
<dbReference type="Pfam" id="PF19265">
    <property type="entry name" value="DUF5908"/>
    <property type="match status" value="1"/>
</dbReference>
<accession>A0AAC9D331</accession>
<proteinExistence type="predicted"/>
<name>A0AAC9D331_9FLAO</name>